<dbReference type="EMBL" id="JAVXZY010000012">
    <property type="protein sequence ID" value="MDT9001968.1"/>
    <property type="molecule type" value="Genomic_DNA"/>
</dbReference>
<accession>A0ABU3PHH1</accession>
<dbReference type="Gene3D" id="3.50.50.60">
    <property type="entry name" value="FAD/NAD(P)-binding domain"/>
    <property type="match status" value="1"/>
</dbReference>
<evidence type="ECO:0000259" key="1">
    <source>
        <dbReference type="Pfam" id="PF13454"/>
    </source>
</evidence>
<dbReference type="RefSeq" id="WP_315652854.1">
    <property type="nucleotide sequence ID" value="NZ_JAVXZY010000012.1"/>
</dbReference>
<dbReference type="Pfam" id="PF13454">
    <property type="entry name" value="NAD_binding_9"/>
    <property type="match status" value="1"/>
</dbReference>
<organism evidence="2 3">
    <name type="scientific">Roseateles aquae</name>
    <dbReference type="NCBI Taxonomy" id="3077235"/>
    <lineage>
        <taxon>Bacteria</taxon>
        <taxon>Pseudomonadati</taxon>
        <taxon>Pseudomonadota</taxon>
        <taxon>Betaproteobacteria</taxon>
        <taxon>Burkholderiales</taxon>
        <taxon>Sphaerotilaceae</taxon>
        <taxon>Roseateles</taxon>
    </lineage>
</organism>
<evidence type="ECO:0000313" key="3">
    <source>
        <dbReference type="Proteomes" id="UP001246372"/>
    </source>
</evidence>
<dbReference type="PANTHER" id="PTHR40254">
    <property type="entry name" value="BLR0577 PROTEIN"/>
    <property type="match status" value="1"/>
</dbReference>
<dbReference type="PANTHER" id="PTHR40254:SF1">
    <property type="entry name" value="BLR0577 PROTEIN"/>
    <property type="match status" value="1"/>
</dbReference>
<dbReference type="InterPro" id="IPR038732">
    <property type="entry name" value="HpyO/CreE_NAD-binding"/>
</dbReference>
<dbReference type="Proteomes" id="UP001246372">
    <property type="component" value="Unassembled WGS sequence"/>
</dbReference>
<dbReference type="InterPro" id="IPR036188">
    <property type="entry name" value="FAD/NAD-bd_sf"/>
</dbReference>
<dbReference type="PROSITE" id="PS51257">
    <property type="entry name" value="PROKAR_LIPOPROTEIN"/>
    <property type="match status" value="1"/>
</dbReference>
<protein>
    <submittedName>
        <fullName evidence="2">FAD/NAD(P)-binding protein</fullName>
    </submittedName>
</protein>
<feature type="domain" description="FAD-dependent urate hydroxylase HpyO/Asp monooxygenase CreE-like FAD/NAD(P)-binding" evidence="1">
    <location>
        <begin position="4"/>
        <end position="156"/>
    </location>
</feature>
<keyword evidence="3" id="KW-1185">Reference proteome</keyword>
<reference evidence="2" key="1">
    <citation type="submission" date="2023-09" db="EMBL/GenBank/DDBJ databases">
        <title>Paucibacter sp. APW11 Genome sequencing and assembly.</title>
        <authorList>
            <person name="Kim I."/>
        </authorList>
    </citation>
    <scope>NUCLEOTIDE SEQUENCE</scope>
    <source>
        <strain evidence="2">APW11</strain>
    </source>
</reference>
<dbReference type="SUPFAM" id="SSF51905">
    <property type="entry name" value="FAD/NAD(P)-binding domain"/>
    <property type="match status" value="1"/>
</dbReference>
<dbReference type="InterPro" id="IPR052189">
    <property type="entry name" value="L-asp_N-monooxygenase_NS-form"/>
</dbReference>
<comment type="caution">
    <text evidence="2">The sequence shown here is derived from an EMBL/GenBank/DDBJ whole genome shotgun (WGS) entry which is preliminary data.</text>
</comment>
<gene>
    <name evidence="2" type="ORF">RQP53_22010</name>
</gene>
<name>A0ABU3PHH1_9BURK</name>
<evidence type="ECO:0000313" key="2">
    <source>
        <dbReference type="EMBL" id="MDT9001968.1"/>
    </source>
</evidence>
<proteinExistence type="predicted"/>
<sequence>MKVAIIGTGFSGVAAACQLLARLPAGSELYLFNASGSMARGLAYGTQSDEHQLNVPAARMSLYPQDPGHFQRWLQTQSLAGDGHEFVSRRLYGVYLQASLQAAQAEHPGVTVHSVVAAVQELETQSSGAERLRYTCADGSSATLDVDAVVLALGHFAPRAALPALQQLPAGLYINDPWQASALDELDAEAPVALIGSGLTMLDMLLSLRRRGHRGPLLALSRRGLQPLGHRANELPPPNWQLDHALTREAQTLRQMTRLFRAELRRAAALGRDWRDVLGAFRAHTASCWSRLDLSDRARFLRHLQALWDVHRHRAAPSAIAVLEAARASGQLCAVAGRLQLVELLDGGRARLSWRPRGGGEARSFEAARILNCSGPTAGSASGFAAERSPLLAALQQQGRLQPCPLGLGLHTDAGLRLLDAQGRPQAGLFYLGPLLKAQHWEATAVPELRVFAERLAQACTAP</sequence>